<name>A0AAN7V4W9_9COLE</name>
<dbReference type="Proteomes" id="UP001329430">
    <property type="component" value="Chromosome 9"/>
</dbReference>
<keyword evidence="2" id="KW-1185">Reference proteome</keyword>
<proteinExistence type="predicted"/>
<evidence type="ECO:0000313" key="1">
    <source>
        <dbReference type="EMBL" id="KAK5639198.1"/>
    </source>
</evidence>
<accession>A0AAN7V4W9</accession>
<organism evidence="1 2">
    <name type="scientific">Pyrocoelia pectoralis</name>
    <dbReference type="NCBI Taxonomy" id="417401"/>
    <lineage>
        <taxon>Eukaryota</taxon>
        <taxon>Metazoa</taxon>
        <taxon>Ecdysozoa</taxon>
        <taxon>Arthropoda</taxon>
        <taxon>Hexapoda</taxon>
        <taxon>Insecta</taxon>
        <taxon>Pterygota</taxon>
        <taxon>Neoptera</taxon>
        <taxon>Endopterygota</taxon>
        <taxon>Coleoptera</taxon>
        <taxon>Polyphaga</taxon>
        <taxon>Elateriformia</taxon>
        <taxon>Elateroidea</taxon>
        <taxon>Lampyridae</taxon>
        <taxon>Lampyrinae</taxon>
        <taxon>Pyrocoelia</taxon>
    </lineage>
</organism>
<protein>
    <submittedName>
        <fullName evidence="1">Uncharacterized protein</fullName>
    </submittedName>
</protein>
<comment type="caution">
    <text evidence="1">The sequence shown here is derived from an EMBL/GenBank/DDBJ whole genome shotgun (WGS) entry which is preliminary data.</text>
</comment>
<evidence type="ECO:0000313" key="2">
    <source>
        <dbReference type="Proteomes" id="UP001329430"/>
    </source>
</evidence>
<sequence>MQCCFNAIGKKSNFNSWGEGFTIRENLSAKIQEKFGPNTMVVLAAQNYENVKDTQSSFKNVLEIYDVKVECTIYEIQQLFTALDVFRLIDLVWMSLTSALAVFENEIEANAVFNRNCRLFKSRKLEDGSDLAILSAVNLAWPRNQRSVFSIQVDELPPWEPPLCQSTRIHSQMHTSEMYQKYLPNQMRNSKTKMNESRFTHTELEDIPEEPEELLESQTITDAGDSFVIENPYNYL</sequence>
<reference evidence="1 2" key="1">
    <citation type="journal article" date="2024" name="Insects">
        <title>An Improved Chromosome-Level Genome Assembly of the Firefly Pyrocoelia pectoralis.</title>
        <authorList>
            <person name="Fu X."/>
            <person name="Meyer-Rochow V.B."/>
            <person name="Ballantyne L."/>
            <person name="Zhu X."/>
        </authorList>
    </citation>
    <scope>NUCLEOTIDE SEQUENCE [LARGE SCALE GENOMIC DNA]</scope>
    <source>
        <strain evidence="1">XCY_ONT2</strain>
    </source>
</reference>
<dbReference type="EMBL" id="JAVRBK010000009">
    <property type="protein sequence ID" value="KAK5639198.1"/>
    <property type="molecule type" value="Genomic_DNA"/>
</dbReference>
<dbReference type="AlphaFoldDB" id="A0AAN7V4W9"/>
<gene>
    <name evidence="1" type="ORF">RI129_011690</name>
</gene>